<keyword evidence="4" id="KW-1185">Reference proteome</keyword>
<evidence type="ECO:0000256" key="1">
    <source>
        <dbReference type="SAM" id="Coils"/>
    </source>
</evidence>
<dbReference type="Proteomes" id="UP000695562">
    <property type="component" value="Unassembled WGS sequence"/>
</dbReference>
<dbReference type="AlphaFoldDB" id="A0A8J4PJH4"/>
<accession>A0A8J4PJH4</accession>
<evidence type="ECO:0000259" key="2">
    <source>
        <dbReference type="PROSITE" id="PS51886"/>
    </source>
</evidence>
<dbReference type="PROSITE" id="PS51886">
    <property type="entry name" value="TLDC"/>
    <property type="match status" value="1"/>
</dbReference>
<proteinExistence type="predicted"/>
<organism evidence="3 4">
    <name type="scientific">Polysphondylium violaceum</name>
    <dbReference type="NCBI Taxonomy" id="133409"/>
    <lineage>
        <taxon>Eukaryota</taxon>
        <taxon>Amoebozoa</taxon>
        <taxon>Evosea</taxon>
        <taxon>Eumycetozoa</taxon>
        <taxon>Dictyostelia</taxon>
        <taxon>Dictyosteliales</taxon>
        <taxon>Dictyosteliaceae</taxon>
        <taxon>Polysphondylium</taxon>
    </lineage>
</organism>
<dbReference type="OrthoDB" id="17470at2759"/>
<comment type="caution">
    <text evidence="3">The sequence shown here is derived from an EMBL/GenBank/DDBJ whole genome shotgun (WGS) entry which is preliminary data.</text>
</comment>
<dbReference type="PANTHER" id="PTHR23354">
    <property type="entry name" value="NUCLEOLAR PROTEIN 7/ESTROGEN RECEPTOR COACTIVATOR-RELATED"/>
    <property type="match status" value="1"/>
</dbReference>
<protein>
    <recommendedName>
        <fullName evidence="2">TLDc domain-containing protein</fullName>
    </recommendedName>
</protein>
<feature type="domain" description="TLDc" evidence="2">
    <location>
        <begin position="86"/>
        <end position="206"/>
    </location>
</feature>
<keyword evidence="1" id="KW-0175">Coiled coil</keyword>
<dbReference type="Pfam" id="PF07534">
    <property type="entry name" value="TLD"/>
    <property type="match status" value="1"/>
</dbReference>
<dbReference type="InterPro" id="IPR006571">
    <property type="entry name" value="TLDc_dom"/>
</dbReference>
<reference evidence="3" key="1">
    <citation type="submission" date="2020-01" db="EMBL/GenBank/DDBJ databases">
        <title>Development of genomics and gene disruption for Polysphondylium violaceum indicates a role for the polyketide synthase stlB in stalk morphogenesis.</title>
        <authorList>
            <person name="Narita B."/>
            <person name="Kawabe Y."/>
            <person name="Kin K."/>
            <person name="Saito T."/>
            <person name="Gibbs R."/>
            <person name="Kuspa A."/>
            <person name="Muzny D."/>
            <person name="Queller D."/>
            <person name="Richards S."/>
            <person name="Strassman J."/>
            <person name="Sucgang R."/>
            <person name="Worley K."/>
            <person name="Schaap P."/>
        </authorList>
    </citation>
    <scope>NUCLEOTIDE SEQUENCE</scope>
    <source>
        <strain evidence="3">QSvi11</strain>
    </source>
</reference>
<evidence type="ECO:0000313" key="4">
    <source>
        <dbReference type="Proteomes" id="UP000695562"/>
    </source>
</evidence>
<evidence type="ECO:0000313" key="3">
    <source>
        <dbReference type="EMBL" id="KAF2068532.1"/>
    </source>
</evidence>
<name>A0A8J4PJH4_9MYCE</name>
<feature type="coiled-coil region" evidence="1">
    <location>
        <begin position="64"/>
        <end position="91"/>
    </location>
</feature>
<sequence length="206" mass="23867">MIPNSFFDLMLSGEINIKPMTNESNTYFLDRDEGDIQIPEDIRHCVRKEMEFYRSNDHFKLDDTTTIIDQLNSLKDKLDKTEQELALTKEEEYSTFKKIISHWIDTIKLTNFELLYSASETNKFNAQAFHSACDGEGPTITVIETTNGCVFGGYNSQPWNNHYFSLSYGDNKCFIFTLVKCVLEYKKKFTVICLLPLVGKTRQSMD</sequence>
<dbReference type="EMBL" id="AJWJ01000943">
    <property type="protein sequence ID" value="KAF2068532.1"/>
    <property type="molecule type" value="Genomic_DNA"/>
</dbReference>
<gene>
    <name evidence="3" type="ORF">CYY_010142</name>
</gene>